<dbReference type="EMBL" id="KQ981673">
    <property type="protein sequence ID" value="KYN38284.1"/>
    <property type="molecule type" value="Genomic_DNA"/>
</dbReference>
<keyword evidence="2" id="KW-1185">Reference proteome</keyword>
<proteinExistence type="predicted"/>
<accession>A0A195FE33</accession>
<evidence type="ECO:0000313" key="1">
    <source>
        <dbReference type="EMBL" id="KYN38284.1"/>
    </source>
</evidence>
<protein>
    <submittedName>
        <fullName evidence="1">Uncharacterized protein</fullName>
    </submittedName>
</protein>
<evidence type="ECO:0000313" key="2">
    <source>
        <dbReference type="Proteomes" id="UP000078541"/>
    </source>
</evidence>
<dbReference type="AlphaFoldDB" id="A0A195FE33"/>
<name>A0A195FE33_9HYME</name>
<sequence length="187" mass="21470">MVARNNHPEDKALRDTGDEERNMGAEGVEGIWCVAALVTYISARFYSFISYVSPLCTTLRNLATKKNLTNRPARRGATHRGRFMGFRCTSLQSLKSRSELGDKRGGISPSDLRKARNGPGQLIKQTAKLSIKMFAQPRLRRFLSRDKVHNFRTAYKPRCAIFRYIRVRTALFYIRLRINDIRLSIDT</sequence>
<reference evidence="1 2" key="1">
    <citation type="submission" date="2016-03" db="EMBL/GenBank/DDBJ databases">
        <title>Trachymyrmex septentrionalis WGS genome.</title>
        <authorList>
            <person name="Nygaard S."/>
            <person name="Hu H."/>
            <person name="Boomsma J."/>
            <person name="Zhang G."/>
        </authorList>
    </citation>
    <scope>NUCLEOTIDE SEQUENCE [LARGE SCALE GENOMIC DNA]</scope>
    <source>
        <strain evidence="1">Tsep2-gDNA-1</strain>
        <tissue evidence="1">Whole body</tissue>
    </source>
</reference>
<gene>
    <name evidence="1" type="ORF">ALC56_07324</name>
</gene>
<organism evidence="1 2">
    <name type="scientific">Trachymyrmex septentrionalis</name>
    <dbReference type="NCBI Taxonomy" id="34720"/>
    <lineage>
        <taxon>Eukaryota</taxon>
        <taxon>Metazoa</taxon>
        <taxon>Ecdysozoa</taxon>
        <taxon>Arthropoda</taxon>
        <taxon>Hexapoda</taxon>
        <taxon>Insecta</taxon>
        <taxon>Pterygota</taxon>
        <taxon>Neoptera</taxon>
        <taxon>Endopterygota</taxon>
        <taxon>Hymenoptera</taxon>
        <taxon>Apocrita</taxon>
        <taxon>Aculeata</taxon>
        <taxon>Formicoidea</taxon>
        <taxon>Formicidae</taxon>
        <taxon>Myrmicinae</taxon>
        <taxon>Trachymyrmex</taxon>
    </lineage>
</organism>
<dbReference type="Proteomes" id="UP000078541">
    <property type="component" value="Unassembled WGS sequence"/>
</dbReference>